<evidence type="ECO:0000313" key="3">
    <source>
        <dbReference type="Proteomes" id="UP000224567"/>
    </source>
</evidence>
<dbReference type="SUPFAM" id="SSF53474">
    <property type="entry name" value="alpha/beta-Hydrolases"/>
    <property type="match status" value="1"/>
</dbReference>
<protein>
    <recommendedName>
        <fullName evidence="1">Serine aminopeptidase S33 domain-containing protein</fullName>
    </recommendedName>
</protein>
<feature type="domain" description="Serine aminopeptidase S33" evidence="1">
    <location>
        <begin position="2"/>
        <end position="39"/>
    </location>
</feature>
<reference evidence="2 3" key="1">
    <citation type="journal article" date="2017" name="Genome Biol.">
        <title>New reference genome sequences of hot pepper reveal the massive evolution of plant disease-resistance genes by retroduplication.</title>
        <authorList>
            <person name="Kim S."/>
            <person name="Park J."/>
            <person name="Yeom S.I."/>
            <person name="Kim Y.M."/>
            <person name="Seo E."/>
            <person name="Kim K.T."/>
            <person name="Kim M.S."/>
            <person name="Lee J.M."/>
            <person name="Cheong K."/>
            <person name="Shin H.S."/>
            <person name="Kim S.B."/>
            <person name="Han K."/>
            <person name="Lee J."/>
            <person name="Park M."/>
            <person name="Lee H.A."/>
            <person name="Lee H.Y."/>
            <person name="Lee Y."/>
            <person name="Oh S."/>
            <person name="Lee J.H."/>
            <person name="Choi E."/>
            <person name="Choi E."/>
            <person name="Lee S.E."/>
            <person name="Jeon J."/>
            <person name="Kim H."/>
            <person name="Choi G."/>
            <person name="Song H."/>
            <person name="Lee J."/>
            <person name="Lee S.C."/>
            <person name="Kwon J.K."/>
            <person name="Lee H.Y."/>
            <person name="Koo N."/>
            <person name="Hong Y."/>
            <person name="Kim R.W."/>
            <person name="Kang W.H."/>
            <person name="Huh J.H."/>
            <person name="Kang B.C."/>
            <person name="Yang T.J."/>
            <person name="Lee Y.H."/>
            <person name="Bennetzen J.L."/>
            <person name="Choi D."/>
        </authorList>
    </citation>
    <scope>NUCLEOTIDE SEQUENCE [LARGE SCALE GENOMIC DNA]</scope>
    <source>
        <strain evidence="3">cv. PBC81</strain>
    </source>
</reference>
<dbReference type="EMBL" id="MLFT02000004">
    <property type="protein sequence ID" value="PHT49429.1"/>
    <property type="molecule type" value="Genomic_DNA"/>
</dbReference>
<dbReference type="InterPro" id="IPR029058">
    <property type="entry name" value="AB_hydrolase_fold"/>
</dbReference>
<dbReference type="OrthoDB" id="2498029at2759"/>
<organism evidence="2 3">
    <name type="scientific">Capsicum baccatum</name>
    <name type="common">Peruvian pepper</name>
    <dbReference type="NCBI Taxonomy" id="33114"/>
    <lineage>
        <taxon>Eukaryota</taxon>
        <taxon>Viridiplantae</taxon>
        <taxon>Streptophyta</taxon>
        <taxon>Embryophyta</taxon>
        <taxon>Tracheophyta</taxon>
        <taxon>Spermatophyta</taxon>
        <taxon>Magnoliopsida</taxon>
        <taxon>eudicotyledons</taxon>
        <taxon>Gunneridae</taxon>
        <taxon>Pentapetalae</taxon>
        <taxon>asterids</taxon>
        <taxon>lamiids</taxon>
        <taxon>Solanales</taxon>
        <taxon>Solanaceae</taxon>
        <taxon>Solanoideae</taxon>
        <taxon>Capsiceae</taxon>
        <taxon>Capsicum</taxon>
    </lineage>
</organism>
<dbReference type="Gene3D" id="3.40.50.1820">
    <property type="entry name" value="alpha/beta hydrolase"/>
    <property type="match status" value="1"/>
</dbReference>
<dbReference type="AlphaFoldDB" id="A0A2G2WW81"/>
<gene>
    <name evidence="2" type="ORF">CQW23_09176</name>
</gene>
<evidence type="ECO:0000259" key="1">
    <source>
        <dbReference type="Pfam" id="PF12146"/>
    </source>
</evidence>
<reference evidence="3" key="2">
    <citation type="journal article" date="2017" name="J. Anim. Genet.">
        <title>Multiple reference genome sequences of hot pepper reveal the massive evolution of plant disease resistance genes by retroduplication.</title>
        <authorList>
            <person name="Kim S."/>
            <person name="Park J."/>
            <person name="Yeom S.-I."/>
            <person name="Kim Y.-M."/>
            <person name="Seo E."/>
            <person name="Kim K.-T."/>
            <person name="Kim M.-S."/>
            <person name="Lee J.M."/>
            <person name="Cheong K."/>
            <person name="Shin H.-S."/>
            <person name="Kim S.-B."/>
            <person name="Han K."/>
            <person name="Lee J."/>
            <person name="Park M."/>
            <person name="Lee H.-A."/>
            <person name="Lee H.-Y."/>
            <person name="Lee Y."/>
            <person name="Oh S."/>
            <person name="Lee J.H."/>
            <person name="Choi E."/>
            <person name="Choi E."/>
            <person name="Lee S.E."/>
            <person name="Jeon J."/>
            <person name="Kim H."/>
            <person name="Choi G."/>
            <person name="Song H."/>
            <person name="Lee J."/>
            <person name="Lee S.-C."/>
            <person name="Kwon J.-K."/>
            <person name="Lee H.-Y."/>
            <person name="Koo N."/>
            <person name="Hong Y."/>
            <person name="Kim R.W."/>
            <person name="Kang W.-H."/>
            <person name="Huh J.H."/>
            <person name="Kang B.-C."/>
            <person name="Yang T.-J."/>
            <person name="Lee Y.-H."/>
            <person name="Bennetzen J.L."/>
            <person name="Choi D."/>
        </authorList>
    </citation>
    <scope>NUCLEOTIDE SEQUENCE [LARGE SCALE GENOMIC DNA]</scope>
    <source>
        <strain evidence="3">cv. PBC81</strain>
    </source>
</reference>
<sequence>MCTFYTGIAKHIVAAGYAVYAIDHPGFGLSDGLHGFILNLMYIDLTFKMAKSGCISLSAIIRITSLFRKSAYVLHLDDVLCIPSPLFPQLSHALAMTYIDGDDEDLIALFFGKLALHIYDCHLSLSHISAAFLVWGSWLSFPSISILANYINHGPPVLMLYNHVKTIRITAERVETIEVWAALFGAEIINDKTKKSHVLATASVGSAVASLSSSLSPCCLRFVSSFVDNNNNIGPRIKLTFVSCFLLDHYPVNFAKLSTSAE</sequence>
<comment type="caution">
    <text evidence="2">The sequence shown here is derived from an EMBL/GenBank/DDBJ whole genome shotgun (WGS) entry which is preliminary data.</text>
</comment>
<proteinExistence type="predicted"/>
<dbReference type="Pfam" id="PF12146">
    <property type="entry name" value="Hydrolase_4"/>
    <property type="match status" value="1"/>
</dbReference>
<evidence type="ECO:0000313" key="2">
    <source>
        <dbReference type="EMBL" id="PHT49429.1"/>
    </source>
</evidence>
<dbReference type="STRING" id="33114.A0A2G2WW81"/>
<name>A0A2G2WW81_CAPBA</name>
<dbReference type="Proteomes" id="UP000224567">
    <property type="component" value="Unassembled WGS sequence"/>
</dbReference>
<keyword evidence="3" id="KW-1185">Reference proteome</keyword>
<accession>A0A2G2WW81</accession>
<dbReference type="InterPro" id="IPR022742">
    <property type="entry name" value="Hydrolase_4"/>
</dbReference>